<evidence type="ECO:0000259" key="6">
    <source>
        <dbReference type="PROSITE" id="PS50850"/>
    </source>
</evidence>
<feature type="transmembrane region" description="Helical" evidence="5">
    <location>
        <begin position="248"/>
        <end position="270"/>
    </location>
</feature>
<dbReference type="EMBL" id="MWZD01000024">
    <property type="protein sequence ID" value="PRI10073.1"/>
    <property type="molecule type" value="Genomic_DNA"/>
</dbReference>
<accession>A0A2S9QKG2</accession>
<feature type="transmembrane region" description="Helical" evidence="5">
    <location>
        <begin position="63"/>
        <end position="86"/>
    </location>
</feature>
<feature type="transmembrane region" description="Helical" evidence="5">
    <location>
        <begin position="124"/>
        <end position="145"/>
    </location>
</feature>
<dbReference type="GO" id="GO:0022857">
    <property type="term" value="F:transmembrane transporter activity"/>
    <property type="evidence" value="ECO:0007669"/>
    <property type="project" value="InterPro"/>
</dbReference>
<feature type="domain" description="Major facilitator superfamily (MFS) profile" evidence="6">
    <location>
        <begin position="1"/>
        <end position="436"/>
    </location>
</feature>
<dbReference type="InterPro" id="IPR036259">
    <property type="entry name" value="MFS_trans_sf"/>
</dbReference>
<evidence type="ECO:0000313" key="8">
    <source>
        <dbReference type="EMBL" id="PRI10076.1"/>
    </source>
</evidence>
<dbReference type="InterPro" id="IPR011701">
    <property type="entry name" value="MFS"/>
</dbReference>
<dbReference type="Gene3D" id="1.20.1250.20">
    <property type="entry name" value="MFS general substrate transporter like domains"/>
    <property type="match status" value="1"/>
</dbReference>
<evidence type="ECO:0000256" key="5">
    <source>
        <dbReference type="SAM" id="Phobius"/>
    </source>
</evidence>
<evidence type="ECO:0000256" key="4">
    <source>
        <dbReference type="ARBA" id="ARBA00023136"/>
    </source>
</evidence>
<reference evidence="7 9" key="1">
    <citation type="journal article" date="2017" name="New Microbes New Infect">
        <title>Genome sequence of 'Leucobacter massiliensis' sp. nov. isolated from human pharynx after travel to the 2014 Hajj.</title>
        <authorList>
            <person name="Leangapichart T."/>
            <person name="Gautret P."/>
            <person name="Nguyen T.T."/>
            <person name="Armstrong N."/>
            <person name="Rolain J.M."/>
        </authorList>
    </citation>
    <scope>NUCLEOTIDE SEQUENCE [LARGE SCALE GENOMIC DNA]</scope>
    <source>
        <strain evidence="7 9">122RC15</strain>
    </source>
</reference>
<dbReference type="SUPFAM" id="SSF103473">
    <property type="entry name" value="MFS general substrate transporter"/>
    <property type="match status" value="2"/>
</dbReference>
<protein>
    <submittedName>
        <fullName evidence="7">MFS transporter</fullName>
    </submittedName>
</protein>
<keyword evidence="3 5" id="KW-1133">Transmembrane helix</keyword>
<dbReference type="Pfam" id="PF07690">
    <property type="entry name" value="MFS_1"/>
    <property type="match status" value="1"/>
</dbReference>
<evidence type="ECO:0000313" key="9">
    <source>
        <dbReference type="Proteomes" id="UP000238650"/>
    </source>
</evidence>
<keyword evidence="4 5" id="KW-0472">Membrane</keyword>
<name>A0A2S9QKG2_9MICO</name>
<dbReference type="PANTHER" id="PTHR23501:SF154">
    <property type="entry name" value="MULTIDRUG-EFFLUX TRANSPORTER RV1634-RELATED"/>
    <property type="match status" value="1"/>
</dbReference>
<proteinExistence type="predicted"/>
<dbReference type="PANTHER" id="PTHR23501">
    <property type="entry name" value="MAJOR FACILITATOR SUPERFAMILY"/>
    <property type="match status" value="1"/>
</dbReference>
<feature type="transmembrane region" description="Helical" evidence="5">
    <location>
        <begin position="412"/>
        <end position="432"/>
    </location>
</feature>
<evidence type="ECO:0000256" key="3">
    <source>
        <dbReference type="ARBA" id="ARBA00022989"/>
    </source>
</evidence>
<dbReference type="PROSITE" id="PS50850">
    <property type="entry name" value="MFS"/>
    <property type="match status" value="1"/>
</dbReference>
<feature type="transmembrane region" description="Helical" evidence="5">
    <location>
        <begin position="311"/>
        <end position="328"/>
    </location>
</feature>
<comment type="subcellular location">
    <subcellularLocation>
        <location evidence="1">Cell membrane</location>
        <topology evidence="1">Multi-pass membrane protein</topology>
    </subcellularLocation>
</comment>
<feature type="transmembrane region" description="Helical" evidence="5">
    <location>
        <begin position="151"/>
        <end position="171"/>
    </location>
</feature>
<dbReference type="EMBL" id="MWZD01000024">
    <property type="protein sequence ID" value="PRI10076.1"/>
    <property type="molecule type" value="Genomic_DNA"/>
</dbReference>
<dbReference type="Gene3D" id="1.20.1720.10">
    <property type="entry name" value="Multidrug resistance protein D"/>
    <property type="match status" value="1"/>
</dbReference>
<dbReference type="GO" id="GO:0005886">
    <property type="term" value="C:plasma membrane"/>
    <property type="evidence" value="ECO:0007669"/>
    <property type="project" value="UniProtKB-SubCell"/>
</dbReference>
<dbReference type="Proteomes" id="UP000238650">
    <property type="component" value="Unassembled WGS sequence"/>
</dbReference>
<feature type="transmembrane region" description="Helical" evidence="5">
    <location>
        <begin position="334"/>
        <end position="356"/>
    </location>
</feature>
<feature type="transmembrane region" description="Helical" evidence="5">
    <location>
        <begin position="377"/>
        <end position="400"/>
    </location>
</feature>
<feature type="transmembrane region" description="Helical" evidence="5">
    <location>
        <begin position="92"/>
        <end position="112"/>
    </location>
</feature>
<evidence type="ECO:0000313" key="7">
    <source>
        <dbReference type="EMBL" id="PRI10073.1"/>
    </source>
</evidence>
<feature type="transmembrane region" description="Helical" evidence="5">
    <location>
        <begin position="276"/>
        <end position="299"/>
    </location>
</feature>
<evidence type="ECO:0000256" key="1">
    <source>
        <dbReference type="ARBA" id="ARBA00004651"/>
    </source>
</evidence>
<evidence type="ECO:0000256" key="2">
    <source>
        <dbReference type="ARBA" id="ARBA00022692"/>
    </source>
</evidence>
<dbReference type="PRINTS" id="PR01036">
    <property type="entry name" value="TCRTETB"/>
</dbReference>
<gene>
    <name evidence="7" type="ORF">B4915_14025</name>
    <name evidence="8" type="ORF">B4915_14130</name>
</gene>
<feature type="transmembrane region" description="Helical" evidence="5">
    <location>
        <begin position="31"/>
        <end position="51"/>
    </location>
</feature>
<feature type="transmembrane region" description="Helical" evidence="5">
    <location>
        <begin position="183"/>
        <end position="201"/>
    </location>
</feature>
<organism evidence="7 9">
    <name type="scientific">Leucobacter massiliensis</name>
    <dbReference type="NCBI Taxonomy" id="1686285"/>
    <lineage>
        <taxon>Bacteria</taxon>
        <taxon>Bacillati</taxon>
        <taxon>Actinomycetota</taxon>
        <taxon>Actinomycetes</taxon>
        <taxon>Micrococcales</taxon>
        <taxon>Microbacteriaceae</taxon>
        <taxon>Leucobacter</taxon>
    </lineage>
</organism>
<dbReference type="InterPro" id="IPR020846">
    <property type="entry name" value="MFS_dom"/>
</dbReference>
<comment type="caution">
    <text evidence="7">The sequence shown here is derived from an EMBL/GenBank/DDBJ whole genome shotgun (WGS) entry which is preliminary data.</text>
</comment>
<keyword evidence="2 5" id="KW-0812">Transmembrane</keyword>
<feature type="transmembrane region" description="Helical" evidence="5">
    <location>
        <begin position="207"/>
        <end position="227"/>
    </location>
</feature>
<dbReference type="AlphaFoldDB" id="A0A2S9QKG2"/>
<sequence>MAGGVALYAMNLYFTASLLPSVVAELGGRQFYAWASTAYLIAAVTATMFTGRVLGARGSGGSYVIAYLVFAAGTALAACSPAMQLLVAGRAVQGLGAGLLTGLGFATIRAVLPSELWTRATGLVSAMFGVGTLFGPALGGLFAQFGAWRAAFAALAGVAILLVFVTARALPRERPEQPARTPIPFPSIVALAVTAALLSLSSTLSGAWIPLTIAGALALLLLFFALDARNPNGVLPRLAYVRGNPLKWVYLTVAGLCAGITAENFIPLFGQQLAGASPIVAGILGAAPSVGWTTAQVLSVSAGERMARARVRTGPVVVVAGFAAYGLLQRADAGWADLAIWAVLLFLAGAGVGMAYPHLSVAAMRASDDPAEGAKAAAAVSTTQLVAFTLTSAIAGNLLAFGGDSPLASAQWLILGVTALTALGIPAALLAMRGRREAGRERV</sequence>
<keyword evidence="9" id="KW-1185">Reference proteome</keyword>